<evidence type="ECO:0000256" key="13">
    <source>
        <dbReference type="ARBA" id="ARBA00032464"/>
    </source>
</evidence>
<reference evidence="17 18" key="1">
    <citation type="submission" date="2016-03" db="EMBL/GenBank/DDBJ databases">
        <title>Cyphomyrmex costatus WGS genome.</title>
        <authorList>
            <person name="Nygaard S."/>
            <person name="Hu H."/>
            <person name="Boomsma J."/>
            <person name="Zhang G."/>
        </authorList>
    </citation>
    <scope>NUCLEOTIDE SEQUENCE [LARGE SCALE GENOMIC DNA]</scope>
    <source>
        <strain evidence="17">MS0001</strain>
        <tissue evidence="17">Whole body</tissue>
    </source>
</reference>
<dbReference type="SUPFAM" id="SSF63829">
    <property type="entry name" value="Calcium-dependent phosphotriesterase"/>
    <property type="match status" value="1"/>
</dbReference>
<comment type="catalytic activity">
    <reaction evidence="1">
        <text>D-glucono-1,5-lactone + H2O = D-gluconate + H(+)</text>
        <dbReference type="Rhea" id="RHEA:10440"/>
        <dbReference type="ChEBI" id="CHEBI:15377"/>
        <dbReference type="ChEBI" id="CHEBI:15378"/>
        <dbReference type="ChEBI" id="CHEBI:16217"/>
        <dbReference type="ChEBI" id="CHEBI:18391"/>
        <dbReference type="EC" id="3.1.1.17"/>
    </reaction>
</comment>
<dbReference type="FunFam" id="2.120.10.30:FF:000027">
    <property type="entry name" value="Regucalcin homologue"/>
    <property type="match status" value="1"/>
</dbReference>
<comment type="subcellular location">
    <subcellularLocation>
        <location evidence="5">Cytoplasm</location>
    </subcellularLocation>
</comment>
<dbReference type="STRING" id="456900.A0A195C416"/>
<dbReference type="PANTHER" id="PTHR10907">
    <property type="entry name" value="REGUCALCIN"/>
    <property type="match status" value="1"/>
</dbReference>
<name>A0A195C416_9HYME</name>
<dbReference type="AlphaFoldDB" id="A0A195C416"/>
<feature type="binding site" evidence="15">
    <location>
        <position position="106"/>
    </location>
    <ligand>
        <name>substrate</name>
    </ligand>
</feature>
<dbReference type="GO" id="GO:0005509">
    <property type="term" value="F:calcium ion binding"/>
    <property type="evidence" value="ECO:0007669"/>
    <property type="project" value="InterPro"/>
</dbReference>
<feature type="domain" description="SMP-30/Gluconolactonase/LRE-like region" evidence="16">
    <location>
        <begin position="12"/>
        <end position="269"/>
    </location>
</feature>
<dbReference type="InterPro" id="IPR008367">
    <property type="entry name" value="Regucalcin"/>
</dbReference>
<comment type="similarity">
    <text evidence="6">Belongs to the SMP-30/CGR1 family.</text>
</comment>
<dbReference type="Proteomes" id="UP000078542">
    <property type="component" value="Unassembled WGS sequence"/>
</dbReference>
<evidence type="ECO:0000256" key="7">
    <source>
        <dbReference type="ARBA" id="ARBA00013227"/>
    </source>
</evidence>
<comment type="cofactor">
    <cofactor evidence="2">
        <name>Ca(2+)</name>
        <dbReference type="ChEBI" id="CHEBI:29108"/>
    </cofactor>
</comment>
<dbReference type="InterPro" id="IPR011042">
    <property type="entry name" value="6-blade_b-propeller_TolB-like"/>
</dbReference>
<accession>A0A195C416</accession>
<evidence type="ECO:0000256" key="2">
    <source>
        <dbReference type="ARBA" id="ARBA00001913"/>
    </source>
</evidence>
<keyword evidence="11" id="KW-0378">Hydrolase</keyword>
<dbReference type="GO" id="GO:0019853">
    <property type="term" value="P:L-ascorbic acid biosynthetic process"/>
    <property type="evidence" value="ECO:0007669"/>
    <property type="project" value="TreeGrafter"/>
</dbReference>
<proteinExistence type="inferred from homology"/>
<keyword evidence="18" id="KW-1185">Reference proteome</keyword>
<dbReference type="Gene3D" id="2.120.10.30">
    <property type="entry name" value="TolB, C-terminal domain"/>
    <property type="match status" value="1"/>
</dbReference>
<evidence type="ECO:0000256" key="9">
    <source>
        <dbReference type="ARBA" id="ARBA00022490"/>
    </source>
</evidence>
<dbReference type="EC" id="3.1.1.17" evidence="7"/>
<dbReference type="GO" id="GO:0030234">
    <property type="term" value="F:enzyme regulator activity"/>
    <property type="evidence" value="ECO:0007669"/>
    <property type="project" value="InterPro"/>
</dbReference>
<feature type="binding site" evidence="15">
    <location>
        <position position="210"/>
    </location>
    <ligand>
        <name>a divalent metal cation</name>
        <dbReference type="ChEBI" id="CHEBI:60240"/>
    </ligand>
</feature>
<evidence type="ECO:0000256" key="15">
    <source>
        <dbReference type="PIRSR" id="PIRSR605511-2"/>
    </source>
</evidence>
<dbReference type="Pfam" id="PF08450">
    <property type="entry name" value="SGL"/>
    <property type="match status" value="1"/>
</dbReference>
<evidence type="ECO:0000256" key="14">
    <source>
        <dbReference type="PIRSR" id="PIRSR605511-1"/>
    </source>
</evidence>
<organism evidence="17 18">
    <name type="scientific">Cyphomyrmex costatus</name>
    <dbReference type="NCBI Taxonomy" id="456900"/>
    <lineage>
        <taxon>Eukaryota</taxon>
        <taxon>Metazoa</taxon>
        <taxon>Ecdysozoa</taxon>
        <taxon>Arthropoda</taxon>
        <taxon>Hexapoda</taxon>
        <taxon>Insecta</taxon>
        <taxon>Pterygota</taxon>
        <taxon>Neoptera</taxon>
        <taxon>Endopterygota</taxon>
        <taxon>Hymenoptera</taxon>
        <taxon>Apocrita</taxon>
        <taxon>Aculeata</taxon>
        <taxon>Formicoidea</taxon>
        <taxon>Formicidae</taxon>
        <taxon>Myrmicinae</taxon>
        <taxon>Cyphomyrmex</taxon>
    </lineage>
</organism>
<gene>
    <name evidence="17" type="ORF">ALC62_14513</name>
</gene>
<evidence type="ECO:0000313" key="17">
    <source>
        <dbReference type="EMBL" id="KYM94918.1"/>
    </source>
</evidence>
<keyword evidence="15" id="KW-0862">Zinc</keyword>
<evidence type="ECO:0000256" key="11">
    <source>
        <dbReference type="ARBA" id="ARBA00022801"/>
    </source>
</evidence>
<dbReference type="EMBL" id="KQ978344">
    <property type="protein sequence ID" value="KYM94918.1"/>
    <property type="molecule type" value="Genomic_DNA"/>
</dbReference>
<keyword evidence="10 15" id="KW-0479">Metal-binding</keyword>
<feature type="binding site" evidence="15">
    <location>
        <position position="126"/>
    </location>
    <ligand>
        <name>substrate</name>
    </ligand>
</feature>
<dbReference type="GO" id="GO:0004341">
    <property type="term" value="F:gluconolactonase activity"/>
    <property type="evidence" value="ECO:0007669"/>
    <property type="project" value="UniProtKB-EC"/>
</dbReference>
<dbReference type="InterPro" id="IPR005511">
    <property type="entry name" value="SMP-30"/>
</dbReference>
<keyword evidence="12" id="KW-0106">Calcium</keyword>
<feature type="binding site" evidence="15">
    <location>
        <position position="158"/>
    </location>
    <ligand>
        <name>a divalent metal cation</name>
        <dbReference type="ChEBI" id="CHEBI:60240"/>
    </ligand>
</feature>
<feature type="active site" description="Proton donor/acceptor" evidence="14">
    <location>
        <position position="210"/>
    </location>
</feature>
<evidence type="ECO:0000256" key="3">
    <source>
        <dbReference type="ARBA" id="ARBA00001936"/>
    </source>
</evidence>
<dbReference type="PRINTS" id="PR01791">
    <property type="entry name" value="REGUCALCIN"/>
</dbReference>
<feature type="non-terminal residue" evidence="17">
    <location>
        <position position="1"/>
    </location>
</feature>
<evidence type="ECO:0000256" key="1">
    <source>
        <dbReference type="ARBA" id="ARBA00001589"/>
    </source>
</evidence>
<dbReference type="GO" id="GO:0005737">
    <property type="term" value="C:cytoplasm"/>
    <property type="evidence" value="ECO:0007669"/>
    <property type="project" value="UniProtKB-SubCell"/>
</dbReference>
<keyword evidence="9" id="KW-0963">Cytoplasm</keyword>
<evidence type="ECO:0000256" key="6">
    <source>
        <dbReference type="ARBA" id="ARBA00008853"/>
    </source>
</evidence>
<dbReference type="InterPro" id="IPR013658">
    <property type="entry name" value="SGL"/>
</dbReference>
<evidence type="ECO:0000256" key="10">
    <source>
        <dbReference type="ARBA" id="ARBA00022723"/>
    </source>
</evidence>
<protein>
    <recommendedName>
        <fullName evidence="8">Regucalcin</fullName>
        <ecNumber evidence="7">3.1.1.17</ecNumber>
    </recommendedName>
    <alternativeName>
        <fullName evidence="13">Gluconolactonase</fullName>
    </alternativeName>
</protein>
<dbReference type="PANTHER" id="PTHR10907:SF66">
    <property type="entry name" value="MIP34848P1-RELATED"/>
    <property type="match status" value="1"/>
</dbReference>
<comment type="cofactor">
    <cofactor evidence="3">
        <name>Mn(2+)</name>
        <dbReference type="ChEBI" id="CHEBI:29035"/>
    </cofactor>
</comment>
<evidence type="ECO:0000313" key="18">
    <source>
        <dbReference type="Proteomes" id="UP000078542"/>
    </source>
</evidence>
<evidence type="ECO:0000256" key="4">
    <source>
        <dbReference type="ARBA" id="ARBA00001946"/>
    </source>
</evidence>
<feature type="binding site" evidence="15">
    <location>
        <position position="14"/>
    </location>
    <ligand>
        <name>a divalent metal cation</name>
        <dbReference type="ChEBI" id="CHEBI:60240"/>
    </ligand>
</feature>
<comment type="cofactor">
    <cofactor evidence="4">
        <name>Mg(2+)</name>
        <dbReference type="ChEBI" id="CHEBI:18420"/>
    </cofactor>
</comment>
<evidence type="ECO:0000256" key="12">
    <source>
        <dbReference type="ARBA" id="ARBA00022837"/>
    </source>
</evidence>
<dbReference type="PRINTS" id="PR01790">
    <property type="entry name" value="SMP30FAMILY"/>
</dbReference>
<evidence type="ECO:0000256" key="8">
    <source>
        <dbReference type="ARBA" id="ARBA00016808"/>
    </source>
</evidence>
<evidence type="ECO:0000259" key="16">
    <source>
        <dbReference type="Pfam" id="PF08450"/>
    </source>
</evidence>
<feature type="binding site" evidence="15">
    <location>
        <position position="108"/>
    </location>
    <ligand>
        <name>substrate</name>
    </ligand>
</feature>
<sequence length="307" mass="33520">VKVEKVTDTYGLSEGPHWDHHTQKLYFVDIYNQYIRRLDPATGVVTSAYIDHGTVGVVVPVDDTVDKLIAGSERDVILITWDGDSNKSKVPVEVLCSLDSPQSETRINDGKVDSAGRFWLGTMANEVNGVVAPNQGTLYRVDNDFKPNKEISPVSISNGLAWNIEDNIMYYIDSVTRQVAAYDYNPNNGTISNKRIVFDLNKTDLKGLPDGMTIDANGNLWIALFGGSRVIHVDPKTGKVLCKVELPVENVTSVTFGGPLLDTLYVTTSGYNITVEQRKASPHAGALFAVTGLGVHGVLANSFMMVN</sequence>
<comment type="cofactor">
    <cofactor evidence="15">
        <name>Zn(2+)</name>
        <dbReference type="ChEBI" id="CHEBI:29105"/>
    </cofactor>
    <text evidence="15">Binds 1 divalent metal cation per subunit.</text>
</comment>
<evidence type="ECO:0000256" key="5">
    <source>
        <dbReference type="ARBA" id="ARBA00004496"/>
    </source>
</evidence>